<dbReference type="PROSITE" id="PS50975">
    <property type="entry name" value="ATP_GRASP"/>
    <property type="match status" value="1"/>
</dbReference>
<dbReference type="PANTHER" id="PTHR21621:SF0">
    <property type="entry name" value="BETA-CITRYLGLUTAMATE SYNTHASE B-RELATED"/>
    <property type="match status" value="1"/>
</dbReference>
<dbReference type="Proteomes" id="UP001549019">
    <property type="component" value="Unassembled WGS sequence"/>
</dbReference>
<dbReference type="SUPFAM" id="SSF56059">
    <property type="entry name" value="Glutathione synthetase ATP-binding domain-like"/>
    <property type="match status" value="1"/>
</dbReference>
<evidence type="ECO:0000259" key="3">
    <source>
        <dbReference type="PROSITE" id="PS50975"/>
    </source>
</evidence>
<dbReference type="Gene3D" id="3.30.470.20">
    <property type="entry name" value="ATP-grasp fold, B domain"/>
    <property type="match status" value="2"/>
</dbReference>
<name>A0ABV2EBZ6_9STAP</name>
<dbReference type="Gene3D" id="3.30.1490.20">
    <property type="entry name" value="ATP-grasp fold, A domain"/>
    <property type="match status" value="1"/>
</dbReference>
<feature type="domain" description="ATP-grasp" evidence="3">
    <location>
        <begin position="91"/>
        <end position="343"/>
    </location>
</feature>
<dbReference type="InterPro" id="IPR013815">
    <property type="entry name" value="ATP_grasp_subdomain_1"/>
</dbReference>
<keyword evidence="2" id="KW-0175">Coiled coil</keyword>
<reference evidence="4 5" key="1">
    <citation type="submission" date="2024-05" db="EMBL/GenBank/DDBJ databases">
        <title>Genomic Encyclopedia of Type Strains, Phase IV (KMG-IV): sequencing the most valuable type-strain genomes for metagenomic binning, comparative biology and taxonomic classification.</title>
        <authorList>
            <person name="Goeker M."/>
        </authorList>
    </citation>
    <scope>NUCLEOTIDE SEQUENCE [LARGE SCALE GENOMIC DNA]</scope>
    <source>
        <strain evidence="4 5">DSM 25286</strain>
    </source>
</reference>
<organism evidence="4 5">
    <name type="scientific">Salinicoccus halitifaciens</name>
    <dbReference type="NCBI Taxonomy" id="1073415"/>
    <lineage>
        <taxon>Bacteria</taxon>
        <taxon>Bacillati</taxon>
        <taxon>Bacillota</taxon>
        <taxon>Bacilli</taxon>
        <taxon>Bacillales</taxon>
        <taxon>Staphylococcaceae</taxon>
        <taxon>Salinicoccus</taxon>
    </lineage>
</organism>
<protein>
    <submittedName>
        <fullName evidence="4">D-alanine-D-alanine ligase-like ATP-grasp enzyme</fullName>
    </submittedName>
</protein>
<gene>
    <name evidence="4" type="ORF">ABHD89_002367</name>
</gene>
<dbReference type="InterPro" id="IPR011761">
    <property type="entry name" value="ATP-grasp"/>
</dbReference>
<keyword evidence="5" id="KW-1185">Reference proteome</keyword>
<dbReference type="PANTHER" id="PTHR21621">
    <property type="entry name" value="RIBOSOMAL PROTEIN S6 MODIFICATION PROTEIN"/>
    <property type="match status" value="1"/>
</dbReference>
<proteinExistence type="predicted"/>
<keyword evidence="1" id="KW-0547">Nucleotide-binding</keyword>
<evidence type="ECO:0000256" key="2">
    <source>
        <dbReference type="SAM" id="Coils"/>
    </source>
</evidence>
<dbReference type="Pfam" id="PF08443">
    <property type="entry name" value="RimK"/>
    <property type="match status" value="1"/>
</dbReference>
<keyword evidence="1" id="KW-0067">ATP-binding</keyword>
<accession>A0ABV2EBZ6</accession>
<dbReference type="InterPro" id="IPR013651">
    <property type="entry name" value="ATP-grasp_RimK-type"/>
</dbReference>
<evidence type="ECO:0000313" key="5">
    <source>
        <dbReference type="Proteomes" id="UP001549019"/>
    </source>
</evidence>
<comment type="caution">
    <text evidence="4">The sequence shown here is derived from an EMBL/GenBank/DDBJ whole genome shotgun (WGS) entry which is preliminary data.</text>
</comment>
<evidence type="ECO:0000313" key="4">
    <source>
        <dbReference type="EMBL" id="MET3111942.1"/>
    </source>
</evidence>
<evidence type="ECO:0000256" key="1">
    <source>
        <dbReference type="PROSITE-ProRule" id="PRU00409"/>
    </source>
</evidence>
<feature type="coiled-coil region" evidence="2">
    <location>
        <begin position="484"/>
        <end position="518"/>
    </location>
</feature>
<dbReference type="RefSeq" id="WP_230821151.1">
    <property type="nucleotide sequence ID" value="NZ_JAJNCU010000002.1"/>
</dbReference>
<sequence length="536" mass="60335">MNQKKFFNDYSAIQKQLPAQAKGLPLITYSITLEAWRRGIEVSFFSAAAKNRQSTYYTLKNAGIEYNFRLSFGGLMEKAARKIVNDKAETKKYLKAADISVPEGRSIQLNNNLEEIVEYAASIGFPVVAKPLDARNATGVFTDLKNREALEGALKILREDLNCGEVIVEQYVKGEDTRVYVIEDEVIAAYIRRPANVIGDGRKNIEELIKEKNEIRQNNPHLKKFNIEIDDKLLSYLKDNSLSLTSVPEDGERVYLSKSTLHPDGCETVDVTDELSDKMKALAVEALKAIPGMKVSGIDIIVDRSEDKGYILELNGAPNICGHIYPMEGEPKDVPKALIDYHFPETADKTVDNHEYFTFDLDTVSKTLKSGAVKRVTLPALPEGKLASMKIAVSGYTEKNISDIHRTAVRLQLGGKIIRKANKKLIVKVAGKKDKVKEFSKIILRKIGPGAEVIEENRWYGAYPYYFKAPSIDKSKETSQAMKLRSENIKLKESVSKLKDIEKENQRLLKEIDELKSSRSWKVTKPLRSVKSRLIN</sequence>
<dbReference type="EMBL" id="JBDZDV010000007">
    <property type="protein sequence ID" value="MET3111942.1"/>
    <property type="molecule type" value="Genomic_DNA"/>
</dbReference>